<dbReference type="EMBL" id="AQHF01000021">
    <property type="protein sequence ID" value="MBE0346510.1"/>
    <property type="molecule type" value="Genomic_DNA"/>
</dbReference>
<gene>
    <name evidence="1" type="ORF">PPEP_a3750</name>
</gene>
<organism evidence="1 2">
    <name type="scientific">Pseudoalteromonas peptidolytica F12-50-A1</name>
    <dbReference type="NCBI Taxonomy" id="1315280"/>
    <lineage>
        <taxon>Bacteria</taxon>
        <taxon>Pseudomonadati</taxon>
        <taxon>Pseudomonadota</taxon>
        <taxon>Gammaproteobacteria</taxon>
        <taxon>Alteromonadales</taxon>
        <taxon>Pseudoalteromonadaceae</taxon>
        <taxon>Pseudoalteromonas</taxon>
    </lineage>
</organism>
<comment type="caution">
    <text evidence="1">The sequence shown here is derived from an EMBL/GenBank/DDBJ whole genome shotgun (WGS) entry which is preliminary data.</text>
</comment>
<protein>
    <submittedName>
        <fullName evidence="1">Uncharacterized protein</fullName>
    </submittedName>
</protein>
<evidence type="ECO:0000313" key="2">
    <source>
        <dbReference type="Proteomes" id="UP000660708"/>
    </source>
</evidence>
<accession>A0A8I0MWJ5</accession>
<evidence type="ECO:0000313" key="1">
    <source>
        <dbReference type="EMBL" id="MBE0346510.1"/>
    </source>
</evidence>
<dbReference type="Proteomes" id="UP000660708">
    <property type="component" value="Unassembled WGS sequence"/>
</dbReference>
<proteinExistence type="predicted"/>
<dbReference type="AlphaFoldDB" id="A0A8I0MWJ5"/>
<keyword evidence="2" id="KW-1185">Reference proteome</keyword>
<name>A0A8I0MWJ5_9GAMM</name>
<reference evidence="1 2" key="1">
    <citation type="submission" date="2015-06" db="EMBL/GenBank/DDBJ databases">
        <title>Genome sequence of Pseudoalteromonas peptidolytica.</title>
        <authorList>
            <person name="Xie B.-B."/>
            <person name="Rong J.-C."/>
            <person name="Qin Q.-L."/>
            <person name="Zhang Y.-Z."/>
        </authorList>
    </citation>
    <scope>NUCLEOTIDE SEQUENCE [LARGE SCALE GENOMIC DNA]</scope>
    <source>
        <strain evidence="1 2">F12-50-A1</strain>
    </source>
</reference>
<sequence length="70" mass="8039">MKFLGYQRIYGFSLVQIYTRRLTSGEDHDAAFDWEVTMGAGASDDKKPRKTGLFVTIELNLRCHHQISSM</sequence>